<dbReference type="AlphaFoldDB" id="A0A2A6CMY9"/>
<accession>A0A2A6CMY9</accession>
<dbReference type="EnsemblMetazoa" id="PPA45635.1">
    <property type="protein sequence ID" value="PPA45635.1"/>
    <property type="gene ID" value="WBGene00284004"/>
</dbReference>
<sequence>MISNGSAPMGRIQWGMRNRRAVIAKVASQSDTSGTEQNVKQHEKLQCMHKIGNFYKRNVRVQIKHL</sequence>
<accession>A0A8R1Z2L9</accession>
<keyword evidence="2" id="KW-1185">Reference proteome</keyword>
<dbReference type="Proteomes" id="UP000005239">
    <property type="component" value="Unassembled WGS sequence"/>
</dbReference>
<gene>
    <name evidence="1" type="primary">WBGene00284004</name>
</gene>
<reference evidence="1" key="2">
    <citation type="submission" date="2022-06" db="UniProtKB">
        <authorList>
            <consortium name="EnsemblMetazoa"/>
        </authorList>
    </citation>
    <scope>IDENTIFICATION</scope>
    <source>
        <strain evidence="1">PS312</strain>
    </source>
</reference>
<proteinExistence type="predicted"/>
<protein>
    <submittedName>
        <fullName evidence="1">Uncharacterized protein</fullName>
    </submittedName>
</protein>
<evidence type="ECO:0000313" key="2">
    <source>
        <dbReference type="Proteomes" id="UP000005239"/>
    </source>
</evidence>
<organism evidence="1 2">
    <name type="scientific">Pristionchus pacificus</name>
    <name type="common">Parasitic nematode worm</name>
    <dbReference type="NCBI Taxonomy" id="54126"/>
    <lineage>
        <taxon>Eukaryota</taxon>
        <taxon>Metazoa</taxon>
        <taxon>Ecdysozoa</taxon>
        <taxon>Nematoda</taxon>
        <taxon>Chromadorea</taxon>
        <taxon>Rhabditida</taxon>
        <taxon>Rhabditina</taxon>
        <taxon>Diplogasteromorpha</taxon>
        <taxon>Diplogasteroidea</taxon>
        <taxon>Neodiplogasteridae</taxon>
        <taxon>Pristionchus</taxon>
    </lineage>
</organism>
<reference evidence="2" key="1">
    <citation type="journal article" date="2008" name="Nat. Genet.">
        <title>The Pristionchus pacificus genome provides a unique perspective on nematode lifestyle and parasitism.</title>
        <authorList>
            <person name="Dieterich C."/>
            <person name="Clifton S.W."/>
            <person name="Schuster L.N."/>
            <person name="Chinwalla A."/>
            <person name="Delehaunty K."/>
            <person name="Dinkelacker I."/>
            <person name="Fulton L."/>
            <person name="Fulton R."/>
            <person name="Godfrey J."/>
            <person name="Minx P."/>
            <person name="Mitreva M."/>
            <person name="Roeseler W."/>
            <person name="Tian H."/>
            <person name="Witte H."/>
            <person name="Yang S.P."/>
            <person name="Wilson R.K."/>
            <person name="Sommer R.J."/>
        </authorList>
    </citation>
    <scope>NUCLEOTIDE SEQUENCE [LARGE SCALE GENOMIC DNA]</scope>
    <source>
        <strain evidence="2">PS312</strain>
    </source>
</reference>
<evidence type="ECO:0000313" key="1">
    <source>
        <dbReference type="EnsemblMetazoa" id="PPA45635.1"/>
    </source>
</evidence>
<name>A0A2A6CMY9_PRIPA</name>